<dbReference type="Proteomes" id="UP000663856">
    <property type="component" value="Unassembled WGS sequence"/>
</dbReference>
<evidence type="ECO:0000313" key="8">
    <source>
        <dbReference type="EMBL" id="CAF4370180.1"/>
    </source>
</evidence>
<dbReference type="AlphaFoldDB" id="A0A820MAF3"/>
<feature type="domain" description="EGF-like" evidence="3">
    <location>
        <begin position="14"/>
        <end position="56"/>
    </location>
</feature>
<dbReference type="Proteomes" id="UP000663855">
    <property type="component" value="Unassembled WGS sequence"/>
</dbReference>
<dbReference type="Proteomes" id="UP000681720">
    <property type="component" value="Unassembled WGS sequence"/>
</dbReference>
<keyword evidence="1" id="KW-0245">EGF-like domain</keyword>
<evidence type="ECO:0000313" key="7">
    <source>
        <dbReference type="EMBL" id="CAF4232348.1"/>
    </source>
</evidence>
<dbReference type="EMBL" id="CAJNOV010012110">
    <property type="protein sequence ID" value="CAF1475665.1"/>
    <property type="molecule type" value="Genomic_DNA"/>
</dbReference>
<organism evidence="8 11">
    <name type="scientific">Rotaria magnacalcarata</name>
    <dbReference type="NCBI Taxonomy" id="392030"/>
    <lineage>
        <taxon>Eukaryota</taxon>
        <taxon>Metazoa</taxon>
        <taxon>Spiralia</taxon>
        <taxon>Gnathifera</taxon>
        <taxon>Rotifera</taxon>
        <taxon>Eurotatoria</taxon>
        <taxon>Bdelloidea</taxon>
        <taxon>Philodinida</taxon>
        <taxon>Philodinidae</taxon>
        <taxon>Rotaria</taxon>
    </lineage>
</organism>
<gene>
    <name evidence="10" type="ORF">BYL167_LOCUS51591</name>
    <name evidence="5" type="ORF">CJN711_LOCUS25892</name>
    <name evidence="9" type="ORF">GIL414_LOCUS39044</name>
    <name evidence="4" type="ORF">KQP761_LOCUS6822</name>
    <name evidence="7" type="ORF">OVN521_LOCUS28047</name>
    <name evidence="8" type="ORF">UXM345_LOCUS36932</name>
    <name evidence="6" type="ORF">WKI299_LOCUS6556</name>
</gene>
<dbReference type="Proteomes" id="UP000663842">
    <property type="component" value="Unassembled WGS sequence"/>
</dbReference>
<comment type="caution">
    <text evidence="1">Lacks conserved residue(s) required for the propagation of feature annotation.</text>
</comment>
<dbReference type="PROSITE" id="PS00022">
    <property type="entry name" value="EGF_1"/>
    <property type="match status" value="1"/>
</dbReference>
<dbReference type="SUPFAM" id="SSF57196">
    <property type="entry name" value="EGF/Laminin"/>
    <property type="match status" value="1"/>
</dbReference>
<dbReference type="EMBL" id="CAJOBG010008003">
    <property type="protein sequence ID" value="CAF4232348.1"/>
    <property type="molecule type" value="Genomic_DNA"/>
</dbReference>
<dbReference type="Proteomes" id="UP000681967">
    <property type="component" value="Unassembled WGS sequence"/>
</dbReference>
<dbReference type="Proteomes" id="UP000663866">
    <property type="component" value="Unassembled WGS sequence"/>
</dbReference>
<accession>A0A820MAF3</accession>
<evidence type="ECO:0000313" key="4">
    <source>
        <dbReference type="EMBL" id="CAF1342731.1"/>
    </source>
</evidence>
<keyword evidence="2" id="KW-1133">Transmembrane helix</keyword>
<keyword evidence="2" id="KW-0812">Transmembrane</keyword>
<sequence length="222" mass="25027">MVTFSCVYATDFESPNECSNTRSCLNGGLCLHENEIQNPLESVCICQQCFFGNLCQFTTSQYSISLDALIGSMVAIEKRLCLNTITIVLFIVRSKCRSTGCALYIIVLSILGTCCLIILTLKFISLVLLAYLSNRLSCIFIEYFLKCSPTMVGWLHTYTLLERVWSIQSGLHFDKVKSKKITTVVLPIVIVCVSLSLLHDPLNRESIFDPSPYEGRWSWCMI</sequence>
<reference evidence="8" key="1">
    <citation type="submission" date="2021-02" db="EMBL/GenBank/DDBJ databases">
        <authorList>
            <person name="Nowell W R."/>
        </authorList>
    </citation>
    <scope>NUCLEOTIDE SEQUENCE</scope>
</reference>
<dbReference type="PROSITE" id="PS50026">
    <property type="entry name" value="EGF_3"/>
    <property type="match status" value="1"/>
</dbReference>
<dbReference type="EMBL" id="CAJNRF010001912">
    <property type="protein sequence ID" value="CAF2030771.1"/>
    <property type="molecule type" value="Genomic_DNA"/>
</dbReference>
<feature type="disulfide bond" evidence="1">
    <location>
        <begin position="46"/>
        <end position="55"/>
    </location>
</feature>
<evidence type="ECO:0000313" key="11">
    <source>
        <dbReference type="Proteomes" id="UP000663842"/>
    </source>
</evidence>
<evidence type="ECO:0000313" key="12">
    <source>
        <dbReference type="Proteomes" id="UP000663866"/>
    </source>
</evidence>
<proteinExistence type="predicted"/>
<comment type="caution">
    <text evidence="8">The sequence shown here is derived from an EMBL/GenBank/DDBJ whole genome shotgun (WGS) entry which is preliminary data.</text>
</comment>
<evidence type="ECO:0000313" key="10">
    <source>
        <dbReference type="EMBL" id="CAF4886933.1"/>
    </source>
</evidence>
<evidence type="ECO:0000313" key="5">
    <source>
        <dbReference type="EMBL" id="CAF1475665.1"/>
    </source>
</evidence>
<feature type="transmembrane region" description="Helical" evidence="2">
    <location>
        <begin position="143"/>
        <end position="161"/>
    </location>
</feature>
<dbReference type="OrthoDB" id="10054869at2759"/>
<name>A0A820MAF3_9BILA</name>
<evidence type="ECO:0000313" key="6">
    <source>
        <dbReference type="EMBL" id="CAF2030771.1"/>
    </source>
</evidence>
<evidence type="ECO:0000256" key="2">
    <source>
        <dbReference type="SAM" id="Phobius"/>
    </source>
</evidence>
<evidence type="ECO:0000256" key="1">
    <source>
        <dbReference type="PROSITE-ProRule" id="PRU00076"/>
    </source>
</evidence>
<feature type="transmembrane region" description="Helical" evidence="2">
    <location>
        <begin position="102"/>
        <end position="131"/>
    </location>
</feature>
<dbReference type="EMBL" id="CAJOBF010018549">
    <property type="protein sequence ID" value="CAF4370180.1"/>
    <property type="molecule type" value="Genomic_DNA"/>
</dbReference>
<dbReference type="Proteomes" id="UP000663834">
    <property type="component" value="Unassembled WGS sequence"/>
</dbReference>
<evidence type="ECO:0000313" key="9">
    <source>
        <dbReference type="EMBL" id="CAF4603922.1"/>
    </source>
</evidence>
<protein>
    <recommendedName>
        <fullName evidence="3">EGF-like domain-containing protein</fullName>
    </recommendedName>
</protein>
<keyword evidence="2" id="KW-0472">Membrane</keyword>
<dbReference type="Gene3D" id="1.20.1070.10">
    <property type="entry name" value="Rhodopsin 7-helix transmembrane proteins"/>
    <property type="match status" value="1"/>
</dbReference>
<dbReference type="EMBL" id="CAJOBH010163505">
    <property type="protein sequence ID" value="CAF4886933.1"/>
    <property type="molecule type" value="Genomic_DNA"/>
</dbReference>
<dbReference type="EMBL" id="CAJOBJ010104765">
    <property type="protein sequence ID" value="CAF4603922.1"/>
    <property type="molecule type" value="Genomic_DNA"/>
</dbReference>
<feature type="transmembrane region" description="Helical" evidence="2">
    <location>
        <begin position="181"/>
        <end position="198"/>
    </location>
</feature>
<dbReference type="EMBL" id="CAJNOW010002154">
    <property type="protein sequence ID" value="CAF1342731.1"/>
    <property type="molecule type" value="Genomic_DNA"/>
</dbReference>
<dbReference type="InterPro" id="IPR000742">
    <property type="entry name" value="EGF"/>
</dbReference>
<keyword evidence="12" id="KW-1185">Reference proteome</keyword>
<keyword evidence="1" id="KW-1015">Disulfide bond</keyword>
<evidence type="ECO:0000259" key="3">
    <source>
        <dbReference type="PROSITE" id="PS50026"/>
    </source>
</evidence>